<organism evidence="4 5">
    <name type="scientific">Cellulomonas avistercoris</name>
    <dbReference type="NCBI Taxonomy" id="2762242"/>
    <lineage>
        <taxon>Bacteria</taxon>
        <taxon>Bacillati</taxon>
        <taxon>Actinomycetota</taxon>
        <taxon>Actinomycetes</taxon>
        <taxon>Micrococcales</taxon>
        <taxon>Cellulomonadaceae</taxon>
        <taxon>Cellulomonas</taxon>
    </lineage>
</organism>
<proteinExistence type="predicted"/>
<feature type="domain" description="Pyrrolo-quinoline quinone repeat" evidence="3">
    <location>
        <begin position="431"/>
        <end position="495"/>
    </location>
</feature>
<accession>A0ABR8QE29</accession>
<dbReference type="Gene3D" id="2.130.10.10">
    <property type="entry name" value="YVTN repeat-like/Quinoprotein amine dehydrogenase"/>
    <property type="match status" value="1"/>
</dbReference>
<dbReference type="InterPro" id="IPR002372">
    <property type="entry name" value="PQQ_rpt_dom"/>
</dbReference>
<dbReference type="Pfam" id="PF13360">
    <property type="entry name" value="PQQ_2"/>
    <property type="match status" value="1"/>
</dbReference>
<name>A0ABR8QE29_9CELL</name>
<sequence length="524" mass="54000">MARRGARMHVELVEDDGTQDGPLPAVAPGSTPDGQGVVDVHARHLAPRARRRVLAATATVVVALVAVGVVGQVREAARDRARLAVVATLPQALAPLDGPPEVLWTATNDDVLWATARTPDGLLVGTRAGDDGGDTAQATDPVTGEVVWERELLPASAAPPDARGDTRTRGGSCLTHGTDGEGLVCFAHNARSVFGAAVQHRAPTVTRLLLLDPDDGAVVADLSDAVDDTGIFPTFVVLDDLAVVGSVVDDDAHVVAVAPDGTVAWRATFPAVTSPASALPRYGPRVQVMLLGDDLLVSTAGELRILDATGTVLRSFPVGPDELLSGTSGASALTSPGSEQLVFTRIGTRTVATGARTRLVRADRVGGLAGRWVPTGVDDGSADGLLLTVDGAGLHGWDSDGTWRWTAPRVPTSVGSAHVLAERVHVVVGSNLVTYDARTGAELWRSGGLTGQEPPLTDGRRLLVRAAGADGRGTDLVALDAADGSVAWRTAFPPRVELLHATFGALVGVTPLEDGARASVTVLG</sequence>
<dbReference type="Gene3D" id="2.40.10.480">
    <property type="match status" value="1"/>
</dbReference>
<keyword evidence="2" id="KW-0472">Membrane</keyword>
<evidence type="ECO:0000313" key="5">
    <source>
        <dbReference type="Proteomes" id="UP000604241"/>
    </source>
</evidence>
<dbReference type="PANTHER" id="PTHR34512:SF30">
    <property type="entry name" value="OUTER MEMBRANE PROTEIN ASSEMBLY FACTOR BAMB"/>
    <property type="match status" value="1"/>
</dbReference>
<dbReference type="InterPro" id="IPR011047">
    <property type="entry name" value="Quinoprotein_ADH-like_sf"/>
</dbReference>
<keyword evidence="2" id="KW-1133">Transmembrane helix</keyword>
<feature type="transmembrane region" description="Helical" evidence="2">
    <location>
        <begin position="53"/>
        <end position="73"/>
    </location>
</feature>
<comment type="caution">
    <text evidence="4">The sequence shown here is derived from an EMBL/GenBank/DDBJ whole genome shotgun (WGS) entry which is preliminary data.</text>
</comment>
<dbReference type="SUPFAM" id="SSF50998">
    <property type="entry name" value="Quinoprotein alcohol dehydrogenase-like"/>
    <property type="match status" value="1"/>
</dbReference>
<feature type="region of interest" description="Disordered" evidence="1">
    <location>
        <begin position="13"/>
        <end position="35"/>
    </location>
</feature>
<protein>
    <submittedName>
        <fullName evidence="4">PQQ-binding-like beta-propeller repeat protein</fullName>
    </submittedName>
</protein>
<dbReference type="Proteomes" id="UP000604241">
    <property type="component" value="Unassembled WGS sequence"/>
</dbReference>
<gene>
    <name evidence="4" type="ORF">H9657_10445</name>
</gene>
<evidence type="ECO:0000256" key="2">
    <source>
        <dbReference type="SAM" id="Phobius"/>
    </source>
</evidence>
<keyword evidence="5" id="KW-1185">Reference proteome</keyword>
<dbReference type="InterPro" id="IPR015943">
    <property type="entry name" value="WD40/YVTN_repeat-like_dom_sf"/>
</dbReference>
<dbReference type="PANTHER" id="PTHR34512">
    <property type="entry name" value="CELL SURFACE PROTEIN"/>
    <property type="match status" value="1"/>
</dbReference>
<reference evidence="4 5" key="1">
    <citation type="submission" date="2020-08" db="EMBL/GenBank/DDBJ databases">
        <title>A Genomic Blueprint of the Chicken Gut Microbiome.</title>
        <authorList>
            <person name="Gilroy R."/>
            <person name="Ravi A."/>
            <person name="Getino M."/>
            <person name="Pursley I."/>
            <person name="Horton D.L."/>
            <person name="Alikhan N.-F."/>
            <person name="Baker D."/>
            <person name="Gharbi K."/>
            <person name="Hall N."/>
            <person name="Watson M."/>
            <person name="Adriaenssens E.M."/>
            <person name="Foster-Nyarko E."/>
            <person name="Jarju S."/>
            <person name="Secka A."/>
            <person name="Antonio M."/>
            <person name="Oren A."/>
            <person name="Chaudhuri R."/>
            <person name="La Ragione R.M."/>
            <person name="Hildebrand F."/>
            <person name="Pallen M.J."/>
        </authorList>
    </citation>
    <scope>NUCLEOTIDE SEQUENCE [LARGE SCALE GENOMIC DNA]</scope>
    <source>
        <strain evidence="4 5">Sa3CUA2</strain>
    </source>
</reference>
<evidence type="ECO:0000259" key="3">
    <source>
        <dbReference type="Pfam" id="PF13360"/>
    </source>
</evidence>
<dbReference type="EMBL" id="JACSQV010000008">
    <property type="protein sequence ID" value="MBD7918692.1"/>
    <property type="molecule type" value="Genomic_DNA"/>
</dbReference>
<evidence type="ECO:0000256" key="1">
    <source>
        <dbReference type="SAM" id="MobiDB-lite"/>
    </source>
</evidence>
<keyword evidence="2" id="KW-0812">Transmembrane</keyword>
<dbReference type="RefSeq" id="WP_191783110.1">
    <property type="nucleotide sequence ID" value="NZ_JACSQV010000008.1"/>
</dbReference>
<evidence type="ECO:0000313" key="4">
    <source>
        <dbReference type="EMBL" id="MBD7918692.1"/>
    </source>
</evidence>